<evidence type="ECO:0000256" key="1">
    <source>
        <dbReference type="SAM" id="Phobius"/>
    </source>
</evidence>
<proteinExistence type="predicted"/>
<dbReference type="AlphaFoldDB" id="A0A0B2VM60"/>
<accession>A0A0B2VM60</accession>
<feature type="transmembrane region" description="Helical" evidence="1">
    <location>
        <begin position="175"/>
        <end position="194"/>
    </location>
</feature>
<dbReference type="EMBL" id="JPKZ01000912">
    <property type="protein sequence ID" value="KHN84581.1"/>
    <property type="molecule type" value="Genomic_DNA"/>
</dbReference>
<protein>
    <submittedName>
        <fullName evidence="2">Uncharacterized protein</fullName>
    </submittedName>
</protein>
<keyword evidence="3" id="KW-1185">Reference proteome</keyword>
<keyword evidence="1" id="KW-0812">Transmembrane</keyword>
<keyword evidence="1" id="KW-1133">Transmembrane helix</keyword>
<evidence type="ECO:0000313" key="3">
    <source>
        <dbReference type="Proteomes" id="UP000031036"/>
    </source>
</evidence>
<keyword evidence="1" id="KW-0472">Membrane</keyword>
<comment type="caution">
    <text evidence="2">The sequence shown here is derived from an EMBL/GenBank/DDBJ whole genome shotgun (WGS) entry which is preliminary data.</text>
</comment>
<reference evidence="2 3" key="1">
    <citation type="submission" date="2014-11" db="EMBL/GenBank/DDBJ databases">
        <title>Genetic blueprint of the zoonotic pathogen Toxocara canis.</title>
        <authorList>
            <person name="Zhu X.-Q."/>
            <person name="Korhonen P.K."/>
            <person name="Cai H."/>
            <person name="Young N.D."/>
            <person name="Nejsum P."/>
            <person name="von Samson-Himmelstjerna G."/>
            <person name="Boag P.R."/>
            <person name="Tan P."/>
            <person name="Li Q."/>
            <person name="Min J."/>
            <person name="Yang Y."/>
            <person name="Wang X."/>
            <person name="Fang X."/>
            <person name="Hall R.S."/>
            <person name="Hofmann A."/>
            <person name="Sternberg P.W."/>
            <person name="Jex A.R."/>
            <person name="Gasser R.B."/>
        </authorList>
    </citation>
    <scope>NUCLEOTIDE SEQUENCE [LARGE SCALE GENOMIC DNA]</scope>
    <source>
        <strain evidence="2">PN_DK_2014</strain>
    </source>
</reference>
<sequence length="197" mass="21885">MSVCTLHVMTRVTFYATSLVCLFRQLDNLAQGLAPDKLTIVDEEMRRGNGAVDSLLSFLLIISLFESCCCFRCYQYTVRNKVSPGIGDLKRPVICEGLTNASCVKVITKNSMKGLAEETEKAFTTEGRCALYDDECPKSKSNKCFDEPSRNMFGIIQKVRKCCSTKELSNGVESLISSTTLPILFVFCSVIVLLKNN</sequence>
<organism evidence="2 3">
    <name type="scientific">Toxocara canis</name>
    <name type="common">Canine roundworm</name>
    <dbReference type="NCBI Taxonomy" id="6265"/>
    <lineage>
        <taxon>Eukaryota</taxon>
        <taxon>Metazoa</taxon>
        <taxon>Ecdysozoa</taxon>
        <taxon>Nematoda</taxon>
        <taxon>Chromadorea</taxon>
        <taxon>Rhabditida</taxon>
        <taxon>Spirurina</taxon>
        <taxon>Ascaridomorpha</taxon>
        <taxon>Ascaridoidea</taxon>
        <taxon>Toxocaridae</taxon>
        <taxon>Toxocara</taxon>
    </lineage>
</organism>
<dbReference type="Proteomes" id="UP000031036">
    <property type="component" value="Unassembled WGS sequence"/>
</dbReference>
<name>A0A0B2VM60_TOXCA</name>
<gene>
    <name evidence="2" type="ORF">Tcan_09184</name>
</gene>
<evidence type="ECO:0000313" key="2">
    <source>
        <dbReference type="EMBL" id="KHN84581.1"/>
    </source>
</evidence>